<gene>
    <name evidence="1" type="ORF">ONZ43_g3927</name>
</gene>
<accession>A0ACC2IU72</accession>
<evidence type="ECO:0000313" key="2">
    <source>
        <dbReference type="Proteomes" id="UP001153334"/>
    </source>
</evidence>
<comment type="caution">
    <text evidence="1">The sequence shown here is derived from an EMBL/GenBank/DDBJ whole genome shotgun (WGS) entry which is preliminary data.</text>
</comment>
<dbReference type="EMBL" id="JAPESX010000987">
    <property type="protein sequence ID" value="KAJ8118756.1"/>
    <property type="molecule type" value="Genomic_DNA"/>
</dbReference>
<sequence length="875" mass="97536">MLPQASGMSYELATVRHEKKRYNPVEEQPAVEEGSRDPIRSRLRKWQDENPTQAEAMLSDFADQGELNNNITRPQNVGMVQIDVDDSSPLFAGDELVDLRSADAMLGAGDLVELYSEGTRRPLLAICLGRIHGYEHFYTTSGKWFSAASVKTLFVVNNFATPDDMKAVIEALPTATVSIEELNILQDLGEGPSQSAGAELLRKMLQFAQKAEAVYQANAGTLDASSSFIGNPTEHRYLTLHEITDLLLPDTTKHDIEILQFVELWASYQKFPQYSSLQTIGSAILRAIDRYQEGQGYLPSTGWTFLQEVGWIPPWEIPARYTVRLPGVGIKRGGSYVRPLTDVLDKHLKPDMLARIREPLSNTTAYCIDDITAREIDDAVSLERTSNPEEYWIHVHVADPASSFGADSPLAQYAELLPEAIYLPGHLESMLPEDLIHAQFSLASDRPCLTFSALVNSAGVVLEEKVASHTLKNVVYMTYEDAASAIGEVRENPFAEDARWSLGVSQVVKPVNRKMTRPDELTEDQKDDLSILSKLGKAIQAGRLEKGATPIFLPRPTATVDFDGVQQKESGGFIAASGDPLIHIQYSRPSGTDLVENAMKLANEVAARWCYERGIPIPYRTQPHASRNAALVQQYARDVLNPMLNSGVRPNEQVWRQMQSLLGIDEVSTTPGQHFTLGSDMYAKATSPLRRFGDLIVHWQIEATLLEEKKLGHKINGKTSRKVPGDDLSFLPFSRERLDRMLPMMRLREKQARNLTNIDGTDQWILQALVRAWRFNEGTLPETFKLTVTHLSRTRIMGRLDWFERSAILKHEALNDVALGADVRVGDVFEVRLTNVSVFAKRIFVEALRLLEKAGVKNQGLESAQAPLDAHAGAI</sequence>
<evidence type="ECO:0000313" key="1">
    <source>
        <dbReference type="EMBL" id="KAJ8118756.1"/>
    </source>
</evidence>
<protein>
    <submittedName>
        <fullName evidence="1">Uncharacterized protein</fullName>
    </submittedName>
</protein>
<keyword evidence="2" id="KW-1185">Reference proteome</keyword>
<name>A0ACC2IU72_9PEZI</name>
<reference evidence="1" key="1">
    <citation type="submission" date="2022-11" db="EMBL/GenBank/DDBJ databases">
        <title>Genome Sequence of Nemania bipapillata.</title>
        <authorList>
            <person name="Buettner E."/>
        </authorList>
    </citation>
    <scope>NUCLEOTIDE SEQUENCE</scope>
    <source>
        <strain evidence="1">CP14</strain>
    </source>
</reference>
<organism evidence="1 2">
    <name type="scientific">Nemania bipapillata</name>
    <dbReference type="NCBI Taxonomy" id="110536"/>
    <lineage>
        <taxon>Eukaryota</taxon>
        <taxon>Fungi</taxon>
        <taxon>Dikarya</taxon>
        <taxon>Ascomycota</taxon>
        <taxon>Pezizomycotina</taxon>
        <taxon>Sordariomycetes</taxon>
        <taxon>Xylariomycetidae</taxon>
        <taxon>Xylariales</taxon>
        <taxon>Xylariaceae</taxon>
        <taxon>Nemania</taxon>
    </lineage>
</organism>
<proteinExistence type="predicted"/>
<dbReference type="Proteomes" id="UP001153334">
    <property type="component" value="Unassembled WGS sequence"/>
</dbReference>